<dbReference type="RefSeq" id="XP_040768224.1">
    <property type="nucleotide sequence ID" value="XM_040906850.1"/>
</dbReference>
<dbReference type="InParanoid" id="A0A165GKP4"/>
<dbReference type="OrthoDB" id="3270520at2759"/>
<reference evidence="1 2" key="1">
    <citation type="journal article" date="2016" name="Mol. Biol. Evol.">
        <title>Comparative Genomics of Early-Diverging Mushroom-Forming Fungi Provides Insights into the Origins of Lignocellulose Decay Capabilities.</title>
        <authorList>
            <person name="Nagy L.G."/>
            <person name="Riley R."/>
            <person name="Tritt A."/>
            <person name="Adam C."/>
            <person name="Daum C."/>
            <person name="Floudas D."/>
            <person name="Sun H."/>
            <person name="Yadav J.S."/>
            <person name="Pangilinan J."/>
            <person name="Larsson K.H."/>
            <person name="Matsuura K."/>
            <person name="Barry K."/>
            <person name="Labutti K."/>
            <person name="Kuo R."/>
            <person name="Ohm R.A."/>
            <person name="Bhattacharya S.S."/>
            <person name="Shirouzu T."/>
            <person name="Yoshinaga Y."/>
            <person name="Martin F.M."/>
            <person name="Grigoriev I.V."/>
            <person name="Hibbett D.S."/>
        </authorList>
    </citation>
    <scope>NUCLEOTIDE SEQUENCE [LARGE SCALE GENOMIC DNA]</scope>
    <source>
        <strain evidence="1 2">93-53</strain>
    </source>
</reference>
<dbReference type="Proteomes" id="UP000076871">
    <property type="component" value="Unassembled WGS sequence"/>
</dbReference>
<proteinExistence type="predicted"/>
<dbReference type="SUPFAM" id="SSF53098">
    <property type="entry name" value="Ribonuclease H-like"/>
    <property type="match status" value="1"/>
</dbReference>
<dbReference type="GeneID" id="63823879"/>
<sequence length="544" mass="62154">MNDSSEGSENAYANTKKETMMEVFMGAYSTLARESRQLLAKVQLTAVLCWMSPDNWLHQVMCIPSSINRVTMVQMWWADYLYDHPGHVQRALDAYTTVQREKLKVWCKRCFDRWVTDELQAEQDAVTDSRATYLLFMEFGAYRKQFLLQPDGLNVMARTVCDIWSPTIFDYSGILKRQCTFRSAHSQQQHFEFCVTRLIASCGWSLTWVENPEFPAFCEEFIPVAKVPSRKQHARGHLGTIQCNGWTAMSVHHLLSFMHTVRKEVHTVHTYDTSGEEKTAACLLVRIKQVMEVVEAEWGVTVIAITSDCSGEARAARKQIMQQRPDLVAPNCYGHQCLLDAKNSLAILVDDERIFHSGTAASHAKTCEMILIIKDPFFWHGLTRIKNHLEPLAIATNVTQEVHCHLDQVLLIFRFLFIHFNVLSDPNDAVIHENIIASIESCWSKADQEVFIAAVILNPFYKIAPFACINIFTNAGITMLIRWLWLHFFKSEVPLIQLGSELLEYLGSTGSYESMTVYQSQIESDAVTKGKLQILSRIEDAFAR</sequence>
<dbReference type="STRING" id="1314785.A0A165GKP4"/>
<evidence type="ECO:0000313" key="1">
    <source>
        <dbReference type="EMBL" id="KZT10484.1"/>
    </source>
</evidence>
<evidence type="ECO:0008006" key="3">
    <source>
        <dbReference type="Google" id="ProtNLM"/>
    </source>
</evidence>
<dbReference type="InterPro" id="IPR012337">
    <property type="entry name" value="RNaseH-like_sf"/>
</dbReference>
<protein>
    <recommendedName>
        <fullName evidence="3">DUF659 domain-containing protein</fullName>
    </recommendedName>
</protein>
<dbReference type="AlphaFoldDB" id="A0A165GKP4"/>
<organism evidence="1 2">
    <name type="scientific">Laetiporus sulphureus 93-53</name>
    <dbReference type="NCBI Taxonomy" id="1314785"/>
    <lineage>
        <taxon>Eukaryota</taxon>
        <taxon>Fungi</taxon>
        <taxon>Dikarya</taxon>
        <taxon>Basidiomycota</taxon>
        <taxon>Agaricomycotina</taxon>
        <taxon>Agaricomycetes</taxon>
        <taxon>Polyporales</taxon>
        <taxon>Laetiporus</taxon>
    </lineage>
</organism>
<gene>
    <name evidence="1" type="ORF">LAESUDRAFT_711646</name>
</gene>
<keyword evidence="2" id="KW-1185">Reference proteome</keyword>
<dbReference type="EMBL" id="KV427609">
    <property type="protein sequence ID" value="KZT10484.1"/>
    <property type="molecule type" value="Genomic_DNA"/>
</dbReference>
<evidence type="ECO:0000313" key="2">
    <source>
        <dbReference type="Proteomes" id="UP000076871"/>
    </source>
</evidence>
<name>A0A165GKP4_9APHY</name>
<accession>A0A165GKP4</accession>